<dbReference type="Proteomes" id="UP000094795">
    <property type="component" value="Unassembled WGS sequence"/>
</dbReference>
<dbReference type="Pfam" id="PF02604">
    <property type="entry name" value="PhdYeFM_antitox"/>
    <property type="match status" value="1"/>
</dbReference>
<dbReference type="RefSeq" id="WP_066173402.1">
    <property type="nucleotide sequence ID" value="NZ_LQZT01000001.1"/>
</dbReference>
<dbReference type="OrthoDB" id="9800503at2"/>
<dbReference type="SUPFAM" id="SSF143120">
    <property type="entry name" value="YefM-like"/>
    <property type="match status" value="1"/>
</dbReference>
<sequence length="82" mass="8820">MDEVGIGEAGSRLSALVDRVERGEEVTITRDGKPVARLVAAAGDAHSTERVRAAIAWVRANRTGNTLDGASIKEMIEEGRRF</sequence>
<dbReference type="InterPro" id="IPR036165">
    <property type="entry name" value="YefM-like_sf"/>
</dbReference>
<dbReference type="AlphaFoldDB" id="A0A1C1Z0D4"/>
<accession>A0A1C1Z0D4</accession>
<dbReference type="PANTHER" id="PTHR35377">
    <property type="entry name" value="ANTITOXIN VAPB49-RELATED-RELATED"/>
    <property type="match status" value="1"/>
</dbReference>
<evidence type="ECO:0000256" key="1">
    <source>
        <dbReference type="ARBA" id="ARBA00009981"/>
    </source>
</evidence>
<comment type="function">
    <text evidence="2">Antitoxin component of a type II toxin-antitoxin (TA) system.</text>
</comment>
<dbReference type="NCBIfam" id="TIGR01552">
    <property type="entry name" value="phd_fam"/>
    <property type="match status" value="1"/>
</dbReference>
<proteinExistence type="inferred from homology"/>
<comment type="similarity">
    <text evidence="1 2">Belongs to the phD/YefM antitoxin family.</text>
</comment>
<reference evidence="3 4" key="1">
    <citation type="submission" date="2015-12" db="EMBL/GenBank/DDBJ databases">
        <authorList>
            <person name="Shamseldin A."/>
            <person name="Moawad H."/>
            <person name="Abd El-Rahim W.M."/>
            <person name="Sadowsky M.J."/>
        </authorList>
    </citation>
    <scope>NUCLEOTIDE SEQUENCE [LARGE SCALE GENOMIC DNA]</scope>
    <source>
        <strain evidence="3 4">JC234</strain>
    </source>
</reference>
<comment type="caution">
    <text evidence="3">The sequence shown here is derived from an EMBL/GenBank/DDBJ whole genome shotgun (WGS) entry which is preliminary data.</text>
</comment>
<dbReference type="Gene3D" id="3.40.1620.10">
    <property type="entry name" value="YefM-like domain"/>
    <property type="match status" value="1"/>
</dbReference>
<dbReference type="PANTHER" id="PTHR35377:SF8">
    <property type="entry name" value="ANTITOXIN VAPB22"/>
    <property type="match status" value="1"/>
</dbReference>
<gene>
    <name evidence="3" type="ORF">AWJ14_08945</name>
</gene>
<dbReference type="InterPro" id="IPR006442">
    <property type="entry name" value="Antitoxin_Phd/YefM"/>
</dbReference>
<dbReference type="STRING" id="1480615.AWJ14_08945"/>
<evidence type="ECO:0000256" key="2">
    <source>
        <dbReference type="RuleBase" id="RU362080"/>
    </source>
</evidence>
<evidence type="ECO:0000313" key="3">
    <source>
        <dbReference type="EMBL" id="OCW59182.1"/>
    </source>
</evidence>
<organism evidence="3 4">
    <name type="scientific">Hoeflea olei</name>
    <dbReference type="NCBI Taxonomy" id="1480615"/>
    <lineage>
        <taxon>Bacteria</taxon>
        <taxon>Pseudomonadati</taxon>
        <taxon>Pseudomonadota</taxon>
        <taxon>Alphaproteobacteria</taxon>
        <taxon>Hyphomicrobiales</taxon>
        <taxon>Rhizobiaceae</taxon>
        <taxon>Hoeflea</taxon>
    </lineage>
</organism>
<dbReference type="InterPro" id="IPR051416">
    <property type="entry name" value="phD-YefM_TA_antitoxins"/>
</dbReference>
<keyword evidence="4" id="KW-1185">Reference proteome</keyword>
<dbReference type="EMBL" id="LQZT01000001">
    <property type="protein sequence ID" value="OCW59182.1"/>
    <property type="molecule type" value="Genomic_DNA"/>
</dbReference>
<name>A0A1C1Z0D4_9HYPH</name>
<evidence type="ECO:0000313" key="4">
    <source>
        <dbReference type="Proteomes" id="UP000094795"/>
    </source>
</evidence>
<protein>
    <recommendedName>
        <fullName evidence="2">Antitoxin</fullName>
    </recommendedName>
</protein>